<proteinExistence type="predicted"/>
<keyword evidence="4" id="KW-0175">Coiled coil</keyword>
<evidence type="ECO:0000259" key="6">
    <source>
        <dbReference type="PROSITE" id="PS51141"/>
    </source>
</evidence>
<feature type="compositionally biased region" description="Polar residues" evidence="5">
    <location>
        <begin position="644"/>
        <end position="656"/>
    </location>
</feature>
<feature type="region of interest" description="Disordered" evidence="5">
    <location>
        <begin position="1905"/>
        <end position="1948"/>
    </location>
</feature>
<evidence type="ECO:0000313" key="8">
    <source>
        <dbReference type="Proteomes" id="UP001054857"/>
    </source>
</evidence>
<evidence type="ECO:0000256" key="5">
    <source>
        <dbReference type="SAM" id="MobiDB-lite"/>
    </source>
</evidence>
<feature type="region of interest" description="Disordered" evidence="5">
    <location>
        <begin position="1117"/>
        <end position="1203"/>
    </location>
</feature>
<dbReference type="GO" id="GO:0003677">
    <property type="term" value="F:DNA binding"/>
    <property type="evidence" value="ECO:0007669"/>
    <property type="project" value="InterPro"/>
</dbReference>
<dbReference type="InterPro" id="IPR044817">
    <property type="entry name" value="SBP-like"/>
</dbReference>
<evidence type="ECO:0000256" key="2">
    <source>
        <dbReference type="ARBA" id="ARBA00022771"/>
    </source>
</evidence>
<dbReference type="Proteomes" id="UP001054857">
    <property type="component" value="Unassembled WGS sequence"/>
</dbReference>
<feature type="compositionally biased region" description="Gly residues" evidence="5">
    <location>
        <begin position="1194"/>
        <end position="1203"/>
    </location>
</feature>
<feature type="compositionally biased region" description="Pro residues" evidence="5">
    <location>
        <begin position="1170"/>
        <end position="1182"/>
    </location>
</feature>
<feature type="region of interest" description="Disordered" evidence="5">
    <location>
        <begin position="586"/>
        <end position="619"/>
    </location>
</feature>
<dbReference type="InterPro" id="IPR036893">
    <property type="entry name" value="SBP_sf"/>
</dbReference>
<dbReference type="GO" id="GO:0008270">
    <property type="term" value="F:zinc ion binding"/>
    <property type="evidence" value="ECO:0007669"/>
    <property type="project" value="UniProtKB-KW"/>
</dbReference>
<feature type="region of interest" description="Disordered" evidence="5">
    <location>
        <begin position="1551"/>
        <end position="1601"/>
    </location>
</feature>
<organism evidence="7 8">
    <name type="scientific">Astrephomene gubernaculifera</name>
    <dbReference type="NCBI Taxonomy" id="47775"/>
    <lineage>
        <taxon>Eukaryota</taxon>
        <taxon>Viridiplantae</taxon>
        <taxon>Chlorophyta</taxon>
        <taxon>core chlorophytes</taxon>
        <taxon>Chlorophyceae</taxon>
        <taxon>CS clade</taxon>
        <taxon>Chlamydomonadales</taxon>
        <taxon>Astrephomenaceae</taxon>
        <taxon>Astrephomene</taxon>
    </lineage>
</organism>
<feature type="domain" description="SBP-type" evidence="6">
    <location>
        <begin position="105"/>
        <end position="182"/>
    </location>
</feature>
<dbReference type="Gene3D" id="4.10.1100.10">
    <property type="entry name" value="Transcription factor, SBP-box domain"/>
    <property type="match status" value="1"/>
</dbReference>
<keyword evidence="1" id="KW-0479">Metal-binding</keyword>
<feature type="coiled-coil region" evidence="4">
    <location>
        <begin position="1474"/>
        <end position="1501"/>
    </location>
</feature>
<feature type="compositionally biased region" description="Low complexity" evidence="5">
    <location>
        <begin position="762"/>
        <end position="786"/>
    </location>
</feature>
<feature type="compositionally biased region" description="Low complexity" evidence="5">
    <location>
        <begin position="426"/>
        <end position="460"/>
    </location>
</feature>
<dbReference type="Pfam" id="PF03110">
    <property type="entry name" value="SBP"/>
    <property type="match status" value="1"/>
</dbReference>
<feature type="region of interest" description="Disordered" evidence="5">
    <location>
        <begin position="921"/>
        <end position="963"/>
    </location>
</feature>
<feature type="compositionally biased region" description="Gly residues" evidence="5">
    <location>
        <begin position="225"/>
        <end position="236"/>
    </location>
</feature>
<feature type="compositionally biased region" description="Low complexity" evidence="5">
    <location>
        <begin position="607"/>
        <end position="618"/>
    </location>
</feature>
<sequence>MSSARTRRRVEDEAAEEEAWSVDAYEWDPKMCLARKKRVVASGPDEDATAKPVGLDLALPSFLNAPAPVGGGAADPLHIPQLPPNISVDALPVLDAPDRADGDQATVCEVVGCGASLQGLKRYYVRMRVCEKHLHAAAIVVNGTISRFCQQCAKFQFIGEFSGTKKSCSATLERHNARHRAKVMARMQQDQMLPKRVATGAGYQQPLQQDGGEAGAASRNTGGATAAGGGRGGAKGGSTARRRASPAAAAAATGGQGNTSASSDTSVVALGGQAGEDVSGWGALGARSASALPSLPFSAVAAAAAGGMTPQQEQQKEGGMVTGEYPYPTTAPPAPGAGPPFERQPTALGAALQQSFYAEAFSCPPARRLVTTGVNGQHAGCTTGTSVAAGAAAHAAMQPSAADAVGGLPSQTPLLSPPPPPPPPAAVMMSMMPYQEQQQQGAAGWQHPQQQQQQQMQYGGESFGPDPSQRTAAFVQQQQQQQEQQHYRPLPPPPLDVQRALEAFPSHLVPYGSHQAPPAALGLTMAPASDVYGAEYGTTPSATPYNSMQSGGAAAANYNGSHSNIITSYAAAPGYPLHAAAMKREESFSHGSTPVASNNGGVGGAAADGSDMSGSHSHATARQAVLAGGSDGVGCAADGRPLSSDASALPTNSRASHSAAVPSPSGGGAMMAPSPGISCTEGVSAARISGSGDAGGGGGRDGSAAASSHQVVDVAARISNIMQELCPLIAQYKQQMAHRSAETEAPPSLPPNMHDGGFMQHATPDSATATASAGSGGSPPQARSGSNSLPHVVDAAVAMMKEASQLAASLQPQAVGAWGGAQDAAQPPPAQPRLREPSPGAVQQQQVWRGLQSYPGIVVNEAAVAKPINVVEAGLGGAATTGSGFPPRAPSLSSSLPQQPSLPAHNGVPYNVVSSGYAVRPGGSGALQVPPPPPPTAHQQPLPQMQPQPPPLPLPLATSSSGAGGGGVQFAAAAVHHGAVPGAEAPSYDIHYHAQHHPDGLPYGHPVPYDLQSVPTAIPVGLAPRGPPPETLAATGGGGPPPGVWGAAAGAPVDEEDDELFHQLLSYLEEPKGPAEHFLQQQQQHQQQHCRAVATVVQHAVQAHQQVVQSMPYGASVRPQAWQPQPPPLAATAPGSAPAASQGHAAPPLMPPGMYDTSGGGAPYSSWGPTAPPPQHPYPQHPYPHMQALPAAGSGTGGGGGGGMQQWGVLAGGFEVAEESDGVDPRELARVSLKAMNVLPHELPSNLRSSLRRWLKEARAEALQATLRPGCLQLIVDILRTAPSASSSSRAAAAAAADLASQLIPAHDADQAAADVFRILGQRLRDTYVQVERSVLQIRVGERPVVLSWEQAAEEGGLEGAKYPQLTGCSQAAVCAGSSAALELRGQHLAHPRTKAFARLRGHDLPATLLPPTASPATTSSSTDGSSSSGSGSTSRLRMQVGVPAGGVGVMVVEVGVGHLLGDGWPVLVLPRGQEGAAEELRRVQRQAEEQEEAAEAARRGFRRLLTDLAFVLETLADAKAAAASAAAAAAAACASSMHTVHPSATTVLQTAGDSPLAASPPPQQQQPQQQRSSSPGSGSGGGSSRGSRSDSSTTPASAAGWSYTGSATDTLNSSTAVGSTLASSLATTNGSAMPGPGAPVRHHPAATAAAAAPAAGGAAAGAAAAAAAGVGAGVRPAAAAVPNAPPPPPAATLHAALGRTGRLLRYVVSRGLPNLTSLLLAVALGLAQSLDPSSTSSTTTTASSRYTSTSAPTTTTTTAAPHPHTSSTSISTLSSTGGGAVLGALLVGAGVDPQALLPLAVLAGGEGGAASVGCLAAFAERVAGRPLRLDLPQGPGGLTPLHLAALLPDGGALAAHLVASQPWAAWAWLCTGWSLPLPPLPPPPAAEGADEVVAGAQVVEGSGVDGAVGAREGAEVEEGGEEEAEAGGGEEEEDEQEEEQEVPVQPAAVRLTPGSLCVLLGNKEPLRRAVALLQAPPRPAAAAAAVAAAGDVGRGTLGGGGGGARGGVGAGGLATGASAESVAALAGALEAWGRTGAALLTALCEQLAGQRL</sequence>
<evidence type="ECO:0000256" key="3">
    <source>
        <dbReference type="ARBA" id="ARBA00022833"/>
    </source>
</evidence>
<evidence type="ECO:0000256" key="4">
    <source>
        <dbReference type="SAM" id="Coils"/>
    </source>
</evidence>
<evidence type="ECO:0000256" key="1">
    <source>
        <dbReference type="ARBA" id="ARBA00022723"/>
    </source>
</evidence>
<feature type="region of interest" description="Disordered" evidence="5">
    <location>
        <begin position="818"/>
        <end position="846"/>
    </location>
</feature>
<gene>
    <name evidence="7" type="ORF">Agub_g8888</name>
</gene>
<dbReference type="PANTHER" id="PTHR31251:SF169">
    <property type="entry name" value="SQUAMOSA PROMOTER-BINDING-LIKE PROTEIN 8"/>
    <property type="match status" value="1"/>
</dbReference>
<dbReference type="GO" id="GO:0005634">
    <property type="term" value="C:nucleus"/>
    <property type="evidence" value="ECO:0007669"/>
    <property type="project" value="InterPro"/>
</dbReference>
<feature type="region of interest" description="Disordered" evidence="5">
    <location>
        <begin position="644"/>
        <end position="682"/>
    </location>
</feature>
<feature type="region of interest" description="Disordered" evidence="5">
    <location>
        <begin position="1731"/>
        <end position="1773"/>
    </location>
</feature>
<feature type="region of interest" description="Disordered" evidence="5">
    <location>
        <begin position="737"/>
        <end position="788"/>
    </location>
</feature>
<evidence type="ECO:0000313" key="7">
    <source>
        <dbReference type="EMBL" id="GFR47208.1"/>
    </source>
</evidence>
<dbReference type="PANTHER" id="PTHR31251">
    <property type="entry name" value="SQUAMOSA PROMOTER-BINDING-LIKE PROTEIN 4"/>
    <property type="match status" value="1"/>
</dbReference>
<name>A0AAD3HNJ3_9CHLO</name>
<feature type="compositionally biased region" description="Low complexity" evidence="5">
    <location>
        <begin position="882"/>
        <end position="904"/>
    </location>
</feature>
<protein>
    <recommendedName>
        <fullName evidence="6">SBP-type domain-containing protein</fullName>
    </recommendedName>
</protein>
<dbReference type="InterPro" id="IPR004333">
    <property type="entry name" value="SBP_dom"/>
</dbReference>
<accession>A0AAD3HNJ3</accession>
<comment type="caution">
    <text evidence="7">The sequence shown here is derived from an EMBL/GenBank/DDBJ whole genome shotgun (WGS) entry which is preliminary data.</text>
</comment>
<feature type="region of interest" description="Disordered" evidence="5">
    <location>
        <begin position="205"/>
        <end position="264"/>
    </location>
</feature>
<feature type="region of interest" description="Disordered" evidence="5">
    <location>
        <begin position="882"/>
        <end position="906"/>
    </location>
</feature>
<feature type="compositionally biased region" description="Low complexity" evidence="5">
    <location>
        <begin position="1405"/>
        <end position="1435"/>
    </location>
</feature>
<dbReference type="SUPFAM" id="SSF103612">
    <property type="entry name" value="SBT domain"/>
    <property type="match status" value="1"/>
</dbReference>
<feature type="compositionally biased region" description="Low complexity" evidence="5">
    <location>
        <begin position="215"/>
        <end position="224"/>
    </location>
</feature>
<reference evidence="7 8" key="1">
    <citation type="journal article" date="2021" name="Sci. Rep.">
        <title>Genome sequencing of the multicellular alga Astrephomene provides insights into convergent evolution of germ-soma differentiation.</title>
        <authorList>
            <person name="Yamashita S."/>
            <person name="Yamamoto K."/>
            <person name="Matsuzaki R."/>
            <person name="Suzuki S."/>
            <person name="Yamaguchi H."/>
            <person name="Hirooka S."/>
            <person name="Minakuchi Y."/>
            <person name="Miyagishima S."/>
            <person name="Kawachi M."/>
            <person name="Toyoda A."/>
            <person name="Nozaki H."/>
        </authorList>
    </citation>
    <scope>NUCLEOTIDE SEQUENCE [LARGE SCALE GENOMIC DNA]</scope>
    <source>
        <strain evidence="7 8">NIES-4017</strain>
    </source>
</reference>
<feature type="region of interest" description="Disordered" evidence="5">
    <location>
        <begin position="1405"/>
        <end position="1437"/>
    </location>
</feature>
<feature type="compositionally biased region" description="Low complexity" evidence="5">
    <location>
        <begin position="1130"/>
        <end position="1147"/>
    </location>
</feature>
<feature type="compositionally biased region" description="Pro residues" evidence="5">
    <location>
        <begin position="415"/>
        <end position="425"/>
    </location>
</feature>
<dbReference type="PROSITE" id="PS51141">
    <property type="entry name" value="ZF_SBP"/>
    <property type="match status" value="1"/>
</dbReference>
<feature type="compositionally biased region" description="Low complexity" evidence="5">
    <location>
        <begin position="1566"/>
        <end position="1577"/>
    </location>
</feature>
<feature type="compositionally biased region" description="Acidic residues" evidence="5">
    <location>
        <begin position="1916"/>
        <end position="1942"/>
    </location>
</feature>
<feature type="region of interest" description="Disordered" evidence="5">
    <location>
        <begin position="402"/>
        <end position="494"/>
    </location>
</feature>
<keyword evidence="2" id="KW-0863">Zinc-finger</keyword>
<feature type="compositionally biased region" description="Low complexity" evidence="5">
    <location>
        <begin position="245"/>
        <end position="263"/>
    </location>
</feature>
<keyword evidence="3" id="KW-0862">Zinc</keyword>
<dbReference type="EMBL" id="BMAR01000017">
    <property type="protein sequence ID" value="GFR47208.1"/>
    <property type="molecule type" value="Genomic_DNA"/>
</dbReference>
<keyword evidence="8" id="KW-1185">Reference proteome</keyword>
<feature type="compositionally biased region" description="Pro residues" evidence="5">
    <location>
        <begin position="944"/>
        <end position="954"/>
    </location>
</feature>